<dbReference type="Proteomes" id="UP000189229">
    <property type="component" value="Unassembled WGS sequence"/>
</dbReference>
<reference evidence="3 4" key="1">
    <citation type="submission" date="2017-02" db="EMBL/GenBank/DDBJ databases">
        <title>Complete genome sequences of Mycobacterium kansasii strains isolated from rhesus macaques.</title>
        <authorList>
            <person name="Panda A."/>
            <person name="Nagaraj S."/>
            <person name="Zhao X."/>
            <person name="Tettelin H."/>
            <person name="Detolla L.J."/>
        </authorList>
    </citation>
    <scope>NUCLEOTIDE SEQUENCE [LARGE SCALE GENOMIC DNA]</scope>
    <source>
        <strain evidence="2 3">11-3469</strain>
        <strain evidence="1 4">11-3813</strain>
    </source>
</reference>
<organism evidence="1 4">
    <name type="scientific">Mycobacterium kansasii</name>
    <dbReference type="NCBI Taxonomy" id="1768"/>
    <lineage>
        <taxon>Bacteria</taxon>
        <taxon>Bacillati</taxon>
        <taxon>Actinomycetota</taxon>
        <taxon>Actinomycetes</taxon>
        <taxon>Mycobacteriales</taxon>
        <taxon>Mycobacteriaceae</taxon>
        <taxon>Mycobacterium</taxon>
    </lineage>
</organism>
<proteinExistence type="predicted"/>
<protein>
    <submittedName>
        <fullName evidence="1">Uncharacterized protein</fullName>
    </submittedName>
</protein>
<evidence type="ECO:0000313" key="1">
    <source>
        <dbReference type="EMBL" id="OOK81783.1"/>
    </source>
</evidence>
<name>A0A1V3XRD7_MYCKA</name>
<accession>A0A1V3XRD7</accession>
<dbReference type="Proteomes" id="UP000188532">
    <property type="component" value="Unassembled WGS sequence"/>
</dbReference>
<evidence type="ECO:0000313" key="2">
    <source>
        <dbReference type="EMBL" id="OOK83262.1"/>
    </source>
</evidence>
<gene>
    <name evidence="2" type="ORF">BZL29_0466</name>
    <name evidence="1" type="ORF">BZL30_1485</name>
</gene>
<dbReference type="EMBL" id="MVBM01000001">
    <property type="protein sequence ID" value="OOK81783.1"/>
    <property type="molecule type" value="Genomic_DNA"/>
</dbReference>
<dbReference type="AlphaFoldDB" id="A0A1V3XRD7"/>
<comment type="caution">
    <text evidence="1">The sequence shown here is derived from an EMBL/GenBank/DDBJ whole genome shotgun (WGS) entry which is preliminary data.</text>
</comment>
<evidence type="ECO:0000313" key="4">
    <source>
        <dbReference type="Proteomes" id="UP000189229"/>
    </source>
</evidence>
<dbReference type="EMBL" id="MVBN01000001">
    <property type="protein sequence ID" value="OOK83262.1"/>
    <property type="molecule type" value="Genomic_DNA"/>
</dbReference>
<sequence length="45" mass="4825">MDGDDDARPARAFIVSAMTPPAYEANACDCSMTSPPVMPAIRRKP</sequence>
<evidence type="ECO:0000313" key="3">
    <source>
        <dbReference type="Proteomes" id="UP000188532"/>
    </source>
</evidence>